<name>B9SS23_RICCO</name>
<accession>B9SS23</accession>
<dbReference type="InParanoid" id="B9SS23"/>
<evidence type="ECO:0000313" key="2">
    <source>
        <dbReference type="Proteomes" id="UP000008311"/>
    </source>
</evidence>
<dbReference type="AlphaFoldDB" id="B9SS23"/>
<protein>
    <submittedName>
        <fullName evidence="1">Uncharacterized protein</fullName>
    </submittedName>
</protein>
<dbReference type="Proteomes" id="UP000008311">
    <property type="component" value="Unassembled WGS sequence"/>
</dbReference>
<keyword evidence="2" id="KW-1185">Reference proteome</keyword>
<gene>
    <name evidence="1" type="ORF">RCOM_0520170</name>
</gene>
<evidence type="ECO:0000313" key="1">
    <source>
        <dbReference type="EMBL" id="EEF33614.1"/>
    </source>
</evidence>
<dbReference type="EMBL" id="EQ974105">
    <property type="protein sequence ID" value="EEF33614.1"/>
    <property type="molecule type" value="Genomic_DNA"/>
</dbReference>
<proteinExistence type="predicted"/>
<sequence>MIKDGLDSIHLQIPRKAILFFSKFPQEGTLCSKNQTCKGTQKGEMDTESENCEDEAIATKEIDLGECV</sequence>
<organism evidence="1 2">
    <name type="scientific">Ricinus communis</name>
    <name type="common">Castor bean</name>
    <dbReference type="NCBI Taxonomy" id="3988"/>
    <lineage>
        <taxon>Eukaryota</taxon>
        <taxon>Viridiplantae</taxon>
        <taxon>Streptophyta</taxon>
        <taxon>Embryophyta</taxon>
        <taxon>Tracheophyta</taxon>
        <taxon>Spermatophyta</taxon>
        <taxon>Magnoliopsida</taxon>
        <taxon>eudicotyledons</taxon>
        <taxon>Gunneridae</taxon>
        <taxon>Pentapetalae</taxon>
        <taxon>rosids</taxon>
        <taxon>fabids</taxon>
        <taxon>Malpighiales</taxon>
        <taxon>Euphorbiaceae</taxon>
        <taxon>Acalyphoideae</taxon>
        <taxon>Acalypheae</taxon>
        <taxon>Ricinus</taxon>
    </lineage>
</organism>
<reference evidence="2" key="1">
    <citation type="journal article" date="2010" name="Nat. Biotechnol.">
        <title>Draft genome sequence of the oilseed species Ricinus communis.</title>
        <authorList>
            <person name="Chan A.P."/>
            <person name="Crabtree J."/>
            <person name="Zhao Q."/>
            <person name="Lorenzi H."/>
            <person name="Orvis J."/>
            <person name="Puiu D."/>
            <person name="Melake-Berhan A."/>
            <person name="Jones K.M."/>
            <person name="Redman J."/>
            <person name="Chen G."/>
            <person name="Cahoon E.B."/>
            <person name="Gedil M."/>
            <person name="Stanke M."/>
            <person name="Haas B.J."/>
            <person name="Wortman J.R."/>
            <person name="Fraser-Liggett C.M."/>
            <person name="Ravel J."/>
            <person name="Rabinowicz P.D."/>
        </authorList>
    </citation>
    <scope>NUCLEOTIDE SEQUENCE [LARGE SCALE GENOMIC DNA]</scope>
    <source>
        <strain evidence="2">cv. Hale</strain>
    </source>
</reference>